<keyword evidence="9" id="KW-1185">Reference proteome</keyword>
<dbReference type="PANTHER" id="PTHR42844">
    <property type="entry name" value="DIHYDRONEOPTERIN ALDOLASE 1-RELATED"/>
    <property type="match status" value="1"/>
</dbReference>
<organism evidence="8 9">
    <name type="scientific">Alkalibacillus silvisoli</name>
    <dbReference type="NCBI Taxonomy" id="392823"/>
    <lineage>
        <taxon>Bacteria</taxon>
        <taxon>Bacillati</taxon>
        <taxon>Bacillota</taxon>
        <taxon>Bacilli</taxon>
        <taxon>Bacillales</taxon>
        <taxon>Bacillaceae</taxon>
        <taxon>Alkalibacillus</taxon>
    </lineage>
</organism>
<accession>A0ABN0ZMD3</accession>
<reference evidence="8 9" key="1">
    <citation type="journal article" date="2019" name="Int. J. Syst. Evol. Microbiol.">
        <title>The Global Catalogue of Microorganisms (GCM) 10K type strain sequencing project: providing services to taxonomists for standard genome sequencing and annotation.</title>
        <authorList>
            <consortium name="The Broad Institute Genomics Platform"/>
            <consortium name="The Broad Institute Genome Sequencing Center for Infectious Disease"/>
            <person name="Wu L."/>
            <person name="Ma J."/>
        </authorList>
    </citation>
    <scope>NUCLEOTIDE SEQUENCE [LARGE SCALE GENOMIC DNA]</scope>
    <source>
        <strain evidence="8 9">JCM 14193</strain>
    </source>
</reference>
<dbReference type="SUPFAM" id="SSF55620">
    <property type="entry name" value="Tetrahydrobiopterin biosynthesis enzymes-like"/>
    <property type="match status" value="1"/>
</dbReference>
<evidence type="ECO:0000313" key="8">
    <source>
        <dbReference type="EMBL" id="GAA0452744.1"/>
    </source>
</evidence>
<comment type="pathway">
    <text evidence="2 6">Cofactor biosynthesis; tetrahydrofolate biosynthesis; 2-amino-4-hydroxy-6-hydroxymethyl-7,8-dihydropteridine diphosphate from 7,8-dihydroneopterin triphosphate: step 3/4.</text>
</comment>
<dbReference type="RefSeq" id="WP_343781477.1">
    <property type="nucleotide sequence ID" value="NZ_BAAACZ010000004.1"/>
</dbReference>
<comment type="caution">
    <text evidence="8">The sequence shown here is derived from an EMBL/GenBank/DDBJ whole genome shotgun (WGS) entry which is preliminary data.</text>
</comment>
<dbReference type="InterPro" id="IPR006157">
    <property type="entry name" value="FolB_dom"/>
</dbReference>
<proteinExistence type="inferred from homology"/>
<dbReference type="CDD" id="cd00534">
    <property type="entry name" value="DHNA_DHNTPE"/>
    <property type="match status" value="1"/>
</dbReference>
<dbReference type="InterPro" id="IPR043133">
    <property type="entry name" value="GTP-CH-I_C/QueF"/>
</dbReference>
<dbReference type="Gene3D" id="3.30.1130.10">
    <property type="match status" value="1"/>
</dbReference>
<sequence length="123" mass="13840">MDKIMLNGLMFYGYHGLFPEENKLGQRFTVDLVLKCDLSLAGRSDQMTDSIDYGQVYEVAKSVVEGEAKNLIEAVAEEIAQKMFRTFASLEAITIKVDKPGPPIPGYYQSAAVEIERERHYAE</sequence>
<dbReference type="NCBIfam" id="TIGR00525">
    <property type="entry name" value="folB"/>
    <property type="match status" value="1"/>
</dbReference>
<evidence type="ECO:0000256" key="1">
    <source>
        <dbReference type="ARBA" id="ARBA00001353"/>
    </source>
</evidence>
<comment type="catalytic activity">
    <reaction evidence="1 6">
        <text>7,8-dihydroneopterin = 6-hydroxymethyl-7,8-dihydropterin + glycolaldehyde</text>
        <dbReference type="Rhea" id="RHEA:10540"/>
        <dbReference type="ChEBI" id="CHEBI:17001"/>
        <dbReference type="ChEBI" id="CHEBI:17071"/>
        <dbReference type="ChEBI" id="CHEBI:44841"/>
        <dbReference type="EC" id="4.1.2.25"/>
    </reaction>
</comment>
<protein>
    <recommendedName>
        <fullName evidence="6">7,8-dihydroneopterin aldolase</fullName>
        <ecNumber evidence="6">4.1.2.25</ecNumber>
    </recommendedName>
</protein>
<gene>
    <name evidence="8" type="primary">folB</name>
    <name evidence="8" type="ORF">GCM10008935_04250</name>
</gene>
<dbReference type="PANTHER" id="PTHR42844:SF1">
    <property type="entry name" value="DIHYDRONEOPTERIN ALDOLASE 1-RELATED"/>
    <property type="match status" value="1"/>
</dbReference>
<dbReference type="InterPro" id="IPR006156">
    <property type="entry name" value="Dihydroneopterin_aldolase"/>
</dbReference>
<feature type="domain" description="Dihydroneopterin aldolase/epimerase" evidence="7">
    <location>
        <begin position="4"/>
        <end position="117"/>
    </location>
</feature>
<evidence type="ECO:0000259" key="7">
    <source>
        <dbReference type="SMART" id="SM00905"/>
    </source>
</evidence>
<evidence type="ECO:0000256" key="6">
    <source>
        <dbReference type="RuleBase" id="RU362079"/>
    </source>
</evidence>
<dbReference type="EMBL" id="BAAACZ010000004">
    <property type="protein sequence ID" value="GAA0452744.1"/>
    <property type="molecule type" value="Genomic_DNA"/>
</dbReference>
<evidence type="ECO:0000256" key="2">
    <source>
        <dbReference type="ARBA" id="ARBA00005013"/>
    </source>
</evidence>
<comment type="function">
    <text evidence="6">Catalyzes the conversion of 7,8-dihydroneopterin to 6-hydroxymethyl-7,8-dihydropterin.</text>
</comment>
<dbReference type="Pfam" id="PF02152">
    <property type="entry name" value="FolB"/>
    <property type="match status" value="1"/>
</dbReference>
<name>A0ABN0ZMD3_9BACI</name>
<comment type="similarity">
    <text evidence="3 6">Belongs to the DHNA family.</text>
</comment>
<keyword evidence="4 6" id="KW-0289">Folate biosynthesis</keyword>
<dbReference type="EC" id="4.1.2.25" evidence="6"/>
<dbReference type="NCBIfam" id="TIGR00526">
    <property type="entry name" value="folB_dom"/>
    <property type="match status" value="1"/>
</dbReference>
<keyword evidence="5 6" id="KW-0456">Lyase</keyword>
<dbReference type="Proteomes" id="UP001500740">
    <property type="component" value="Unassembled WGS sequence"/>
</dbReference>
<dbReference type="SMART" id="SM00905">
    <property type="entry name" value="FolB"/>
    <property type="match status" value="1"/>
</dbReference>
<evidence type="ECO:0000313" key="9">
    <source>
        <dbReference type="Proteomes" id="UP001500740"/>
    </source>
</evidence>
<evidence type="ECO:0000256" key="3">
    <source>
        <dbReference type="ARBA" id="ARBA00005708"/>
    </source>
</evidence>
<evidence type="ECO:0000256" key="4">
    <source>
        <dbReference type="ARBA" id="ARBA00022909"/>
    </source>
</evidence>
<evidence type="ECO:0000256" key="5">
    <source>
        <dbReference type="ARBA" id="ARBA00023239"/>
    </source>
</evidence>